<dbReference type="Proteomes" id="UP001341281">
    <property type="component" value="Chromosome 08"/>
</dbReference>
<keyword evidence="5" id="KW-1185">Reference proteome</keyword>
<evidence type="ECO:0000313" key="5">
    <source>
        <dbReference type="Proteomes" id="UP001341281"/>
    </source>
</evidence>
<keyword evidence="1" id="KW-0862">Zinc</keyword>
<feature type="compositionally biased region" description="Gly residues" evidence="2">
    <location>
        <begin position="242"/>
        <end position="252"/>
    </location>
</feature>
<dbReference type="Pfam" id="PF00098">
    <property type="entry name" value="zf-CCHC"/>
    <property type="match status" value="1"/>
</dbReference>
<feature type="region of interest" description="Disordered" evidence="2">
    <location>
        <begin position="469"/>
        <end position="537"/>
    </location>
</feature>
<feature type="region of interest" description="Disordered" evidence="2">
    <location>
        <begin position="552"/>
        <end position="583"/>
    </location>
</feature>
<accession>A0AAQ3UDK5</accession>
<dbReference type="EMBL" id="CP144752">
    <property type="protein sequence ID" value="WVZ90150.1"/>
    <property type="molecule type" value="Genomic_DNA"/>
</dbReference>
<evidence type="ECO:0000313" key="4">
    <source>
        <dbReference type="EMBL" id="WVZ90150.1"/>
    </source>
</evidence>
<sequence>MTMEQLIMNQTQVIQALGQAVAAMHQAQQQPPPPPPPQPRDRRADFLKGHPPVFTHSADPMDAEDWLRAIERELDVAQCTDQEKVLYGPHQLRGAAQQWWESYRLAHNNPNTITWQEFTERFRAHHVPAGVMSLKKEEFLALTQGAMSVTVPLHRLEEVDTDPKKQYRFLKGLVDPLRYQLMNHNFPNCQHLIDRAIVTENTRREMEEKKPVLTVKSGLDPHRLEFSKKEAYGDHGNDGDNNGRGGRGGGGLPNPPPPMTMEQLIMNQTQVIQALSQAVAAMHQAQQQPPPPPPPQPRDRRADFLKGHPPVFTHSADPMDAEDWLRAIERELDVAQCTDQEKVLYGPHQLRGAAQQWWESYRLAHNNPNTITWQEFTERFRAHHVPAGVMSLKKEEFLALTQGAMSVSEYRDKFLQLSRYCLEEVDTDPKKQYRFLKGLVDPLRYQLMNHNFPNCQHLIDRAIVTENTRREMEEKKRKKKAQQSSSNTRPKYSGSTYYQNHPTQSARPQGNGQIQHSNDQAQHHQTPVSTPVKAGMPVQSGSNNCFKCGGTGHWSQQCPQRNTPQQTPRGGSTTPASAQQRSTNGQVNYVSAEVMQGAPNGVLVFKV</sequence>
<protein>
    <recommendedName>
        <fullName evidence="3">CCHC-type domain-containing protein</fullName>
    </recommendedName>
</protein>
<feature type="region of interest" description="Disordered" evidence="2">
    <location>
        <begin position="227"/>
        <end position="261"/>
    </location>
</feature>
<feature type="domain" description="CCHC-type" evidence="3">
    <location>
        <begin position="545"/>
        <end position="560"/>
    </location>
</feature>
<evidence type="ECO:0000256" key="2">
    <source>
        <dbReference type="SAM" id="MobiDB-lite"/>
    </source>
</evidence>
<gene>
    <name evidence="4" type="ORF">U9M48_036477</name>
</gene>
<keyword evidence="1" id="KW-0479">Metal-binding</keyword>
<keyword evidence="1" id="KW-0863">Zinc-finger</keyword>
<dbReference type="InterPro" id="IPR001878">
    <property type="entry name" value="Znf_CCHC"/>
</dbReference>
<dbReference type="PROSITE" id="PS50158">
    <property type="entry name" value="ZF_CCHC"/>
    <property type="match status" value="1"/>
</dbReference>
<dbReference type="InterPro" id="IPR005162">
    <property type="entry name" value="Retrotrans_gag_dom"/>
</dbReference>
<feature type="compositionally biased region" description="Polar residues" evidence="2">
    <location>
        <begin position="482"/>
        <end position="529"/>
    </location>
</feature>
<dbReference type="InterPro" id="IPR036875">
    <property type="entry name" value="Znf_CCHC_sf"/>
</dbReference>
<feature type="region of interest" description="Disordered" evidence="2">
    <location>
        <begin position="20"/>
        <end position="51"/>
    </location>
</feature>
<dbReference type="Gene3D" id="4.10.60.10">
    <property type="entry name" value="Zinc finger, CCHC-type"/>
    <property type="match status" value="1"/>
</dbReference>
<dbReference type="SUPFAM" id="SSF57756">
    <property type="entry name" value="Retrovirus zinc finger-like domains"/>
    <property type="match status" value="1"/>
</dbReference>
<feature type="compositionally biased region" description="Basic and acidic residues" evidence="2">
    <location>
        <begin position="39"/>
        <end position="48"/>
    </location>
</feature>
<dbReference type="PANTHER" id="PTHR34482:SF36">
    <property type="entry name" value="RETROTRANSPOSON GAG DOMAIN-CONTAINING PROTEIN"/>
    <property type="match status" value="1"/>
</dbReference>
<evidence type="ECO:0000256" key="1">
    <source>
        <dbReference type="PROSITE-ProRule" id="PRU00047"/>
    </source>
</evidence>
<feature type="compositionally biased region" description="Basic and acidic residues" evidence="2">
    <location>
        <begin position="227"/>
        <end position="238"/>
    </location>
</feature>
<feature type="compositionally biased region" description="Polar residues" evidence="2">
    <location>
        <begin position="553"/>
        <end position="583"/>
    </location>
</feature>
<dbReference type="GO" id="GO:0008270">
    <property type="term" value="F:zinc ion binding"/>
    <property type="evidence" value="ECO:0007669"/>
    <property type="project" value="UniProtKB-KW"/>
</dbReference>
<reference evidence="4 5" key="1">
    <citation type="submission" date="2024-02" db="EMBL/GenBank/DDBJ databases">
        <title>High-quality chromosome-scale genome assembly of Pensacola bahiagrass (Paspalum notatum Flugge var. saurae).</title>
        <authorList>
            <person name="Vega J.M."/>
            <person name="Podio M."/>
            <person name="Orjuela J."/>
            <person name="Siena L.A."/>
            <person name="Pessino S.C."/>
            <person name="Combes M.C."/>
            <person name="Mariac C."/>
            <person name="Albertini E."/>
            <person name="Pupilli F."/>
            <person name="Ortiz J.P.A."/>
            <person name="Leblanc O."/>
        </authorList>
    </citation>
    <scope>NUCLEOTIDE SEQUENCE [LARGE SCALE GENOMIC DNA]</scope>
    <source>
        <strain evidence="4">R1</strain>
        <tissue evidence="4">Leaf</tissue>
    </source>
</reference>
<feature type="region of interest" description="Disordered" evidence="2">
    <location>
        <begin position="277"/>
        <end position="303"/>
    </location>
</feature>
<organism evidence="4 5">
    <name type="scientific">Paspalum notatum var. saurae</name>
    <dbReference type="NCBI Taxonomy" id="547442"/>
    <lineage>
        <taxon>Eukaryota</taxon>
        <taxon>Viridiplantae</taxon>
        <taxon>Streptophyta</taxon>
        <taxon>Embryophyta</taxon>
        <taxon>Tracheophyta</taxon>
        <taxon>Spermatophyta</taxon>
        <taxon>Magnoliopsida</taxon>
        <taxon>Liliopsida</taxon>
        <taxon>Poales</taxon>
        <taxon>Poaceae</taxon>
        <taxon>PACMAD clade</taxon>
        <taxon>Panicoideae</taxon>
        <taxon>Andropogonodae</taxon>
        <taxon>Paspaleae</taxon>
        <taxon>Paspalinae</taxon>
        <taxon>Paspalum</taxon>
    </lineage>
</organism>
<dbReference type="GO" id="GO:0003676">
    <property type="term" value="F:nucleic acid binding"/>
    <property type="evidence" value="ECO:0007669"/>
    <property type="project" value="InterPro"/>
</dbReference>
<evidence type="ECO:0000259" key="3">
    <source>
        <dbReference type="PROSITE" id="PS50158"/>
    </source>
</evidence>
<proteinExistence type="predicted"/>
<dbReference type="AlphaFoldDB" id="A0AAQ3UDK5"/>
<name>A0AAQ3UDK5_PASNO</name>
<dbReference type="SMART" id="SM00343">
    <property type="entry name" value="ZnF_C2HC"/>
    <property type="match status" value="1"/>
</dbReference>
<dbReference type="Pfam" id="PF03732">
    <property type="entry name" value="Retrotrans_gag"/>
    <property type="match status" value="2"/>
</dbReference>
<dbReference type="PANTHER" id="PTHR34482">
    <property type="entry name" value="DNA DAMAGE-INDUCIBLE PROTEIN 1-LIKE"/>
    <property type="match status" value="1"/>
</dbReference>